<dbReference type="GO" id="GO:0070179">
    <property type="term" value="P:D-serine biosynthetic process"/>
    <property type="evidence" value="ECO:0007669"/>
    <property type="project" value="TreeGrafter"/>
</dbReference>
<evidence type="ECO:0000256" key="5">
    <source>
        <dbReference type="ARBA" id="ARBA00001946"/>
    </source>
</evidence>
<evidence type="ECO:0000256" key="3">
    <source>
        <dbReference type="ARBA" id="ARBA00001933"/>
    </source>
</evidence>
<evidence type="ECO:0000256" key="7">
    <source>
        <dbReference type="ARBA" id="ARBA00012096"/>
    </source>
</evidence>
<keyword evidence="9" id="KW-0663">Pyridoxal phosphate</keyword>
<dbReference type="EC" id="4.3.1.19" evidence="7"/>
<dbReference type="CDD" id="cd01562">
    <property type="entry name" value="Thr-dehyd"/>
    <property type="match status" value="1"/>
</dbReference>
<dbReference type="Pfam" id="PF00291">
    <property type="entry name" value="PALP"/>
    <property type="match status" value="1"/>
</dbReference>
<proteinExistence type="inferred from homology"/>
<sequence>MSALQLSAIDEAYERIHGIVHLTPLVANRSLADMADCDLVLKAENLQRTGSFKIRGAFNKTALVHESAGTGVVTGSSGNHGAAVAWAAHYFHLKSHIVVPENASPQKVEAAKSYGAEVEFLGTTSQERIDRARDISRATGLSFIAPFNDPDVMAGQGTIGLEILRQLPEVEVIVVPVGGGGLISGIATAVKGKRPDVRVIGVEPVGAPKAYQSRQRGRLVVLESTNTIADGLKTLSLGEETYPIVERLVDDIVLVDDDEIRRAMLLLLSRQKMLAEPSGAATLAYVLRKPERVRHHKTVAVISGGNIDPTTLCQLLKSSSADEL</sequence>
<dbReference type="FunFam" id="3.40.50.1100:FF:000007">
    <property type="entry name" value="L-threonine dehydratase catabolic TdcB"/>
    <property type="match status" value="1"/>
</dbReference>
<dbReference type="PANTHER" id="PTHR43050:SF1">
    <property type="entry name" value="SERINE RACEMASE"/>
    <property type="match status" value="1"/>
</dbReference>
<protein>
    <recommendedName>
        <fullName evidence="7">threonine ammonia-lyase</fullName>
        <ecNumber evidence="7">4.3.1.19</ecNumber>
    </recommendedName>
    <alternativeName>
        <fullName evidence="12">Threonine deaminase</fullName>
    </alternativeName>
</protein>
<dbReference type="PROSITE" id="PS00165">
    <property type="entry name" value="DEHYDRATASE_SER_THR"/>
    <property type="match status" value="1"/>
</dbReference>
<dbReference type="InterPro" id="IPR000634">
    <property type="entry name" value="Ser/Thr_deHydtase_PyrdxlP-BS"/>
</dbReference>
<dbReference type="GO" id="GO:0003941">
    <property type="term" value="F:L-serine ammonia-lyase activity"/>
    <property type="evidence" value="ECO:0007669"/>
    <property type="project" value="TreeGrafter"/>
</dbReference>
<dbReference type="SUPFAM" id="SSF53686">
    <property type="entry name" value="Tryptophan synthase beta subunit-like PLP-dependent enzymes"/>
    <property type="match status" value="1"/>
</dbReference>
<feature type="domain" description="Tryptophan synthase beta chain-like PALP" evidence="13">
    <location>
        <begin position="22"/>
        <end position="304"/>
    </location>
</feature>
<comment type="cofactor">
    <cofactor evidence="2">
        <name>Ca(2+)</name>
        <dbReference type="ChEBI" id="CHEBI:29108"/>
    </cofactor>
</comment>
<keyword evidence="8" id="KW-0460">Magnesium</keyword>
<dbReference type="InterPro" id="IPR001926">
    <property type="entry name" value="TrpB-like_PALP"/>
</dbReference>
<comment type="cofactor">
    <cofactor evidence="4">
        <name>Mn(2+)</name>
        <dbReference type="ChEBI" id="CHEBI:29035"/>
    </cofactor>
</comment>
<dbReference type="Gene3D" id="3.40.50.1100">
    <property type="match status" value="2"/>
</dbReference>
<evidence type="ECO:0000256" key="12">
    <source>
        <dbReference type="ARBA" id="ARBA00031427"/>
    </source>
</evidence>
<evidence type="ECO:0000256" key="6">
    <source>
        <dbReference type="ARBA" id="ARBA00010869"/>
    </source>
</evidence>
<keyword evidence="10 14" id="KW-0456">Lyase</keyword>
<gene>
    <name evidence="14" type="ORF">C7B43_05235</name>
</gene>
<comment type="cofactor">
    <cofactor evidence="5">
        <name>Mg(2+)</name>
        <dbReference type="ChEBI" id="CHEBI:18420"/>
    </cofactor>
</comment>
<dbReference type="EMBL" id="PXYT01000008">
    <property type="protein sequence ID" value="PSR30695.1"/>
    <property type="molecule type" value="Genomic_DNA"/>
</dbReference>
<dbReference type="GO" id="GO:0000287">
    <property type="term" value="F:magnesium ion binding"/>
    <property type="evidence" value="ECO:0007669"/>
    <property type="project" value="TreeGrafter"/>
</dbReference>
<organism evidence="14 15">
    <name type="scientific">Sulfobacillus benefaciens</name>
    <dbReference type="NCBI Taxonomy" id="453960"/>
    <lineage>
        <taxon>Bacteria</taxon>
        <taxon>Bacillati</taxon>
        <taxon>Bacillota</taxon>
        <taxon>Clostridia</taxon>
        <taxon>Eubacteriales</taxon>
        <taxon>Clostridiales Family XVII. Incertae Sedis</taxon>
        <taxon>Sulfobacillus</taxon>
    </lineage>
</organism>
<comment type="caution">
    <text evidence="14">The sequence shown here is derived from an EMBL/GenBank/DDBJ whole genome shotgun (WGS) entry which is preliminary data.</text>
</comment>
<dbReference type="GO" id="GO:0018114">
    <property type="term" value="F:threonine racemase activity"/>
    <property type="evidence" value="ECO:0007669"/>
    <property type="project" value="TreeGrafter"/>
</dbReference>
<comment type="similarity">
    <text evidence="6">Belongs to the serine/threonine dehydratase family.</text>
</comment>
<dbReference type="Proteomes" id="UP000242699">
    <property type="component" value="Unassembled WGS sequence"/>
</dbReference>
<dbReference type="GO" id="GO:0030170">
    <property type="term" value="F:pyridoxal phosphate binding"/>
    <property type="evidence" value="ECO:0007669"/>
    <property type="project" value="InterPro"/>
</dbReference>
<dbReference type="GO" id="GO:0005524">
    <property type="term" value="F:ATP binding"/>
    <property type="evidence" value="ECO:0007669"/>
    <property type="project" value="TreeGrafter"/>
</dbReference>
<evidence type="ECO:0000256" key="9">
    <source>
        <dbReference type="ARBA" id="ARBA00022898"/>
    </source>
</evidence>
<evidence type="ECO:0000256" key="10">
    <source>
        <dbReference type="ARBA" id="ARBA00023239"/>
    </source>
</evidence>
<reference evidence="14 15" key="1">
    <citation type="journal article" date="2014" name="BMC Genomics">
        <title>Comparison of environmental and isolate Sulfobacillus genomes reveals diverse carbon, sulfur, nitrogen, and hydrogen metabolisms.</title>
        <authorList>
            <person name="Justice N.B."/>
            <person name="Norman A."/>
            <person name="Brown C.T."/>
            <person name="Singh A."/>
            <person name="Thomas B.C."/>
            <person name="Banfield J.F."/>
        </authorList>
    </citation>
    <scope>NUCLEOTIDE SEQUENCE [LARGE SCALE GENOMIC DNA]</scope>
    <source>
        <strain evidence="14">AMDSBA1</strain>
    </source>
</reference>
<comment type="catalytic activity">
    <reaction evidence="1">
        <text>L-threonine = 2-oxobutanoate + NH4(+)</text>
        <dbReference type="Rhea" id="RHEA:22108"/>
        <dbReference type="ChEBI" id="CHEBI:16763"/>
        <dbReference type="ChEBI" id="CHEBI:28938"/>
        <dbReference type="ChEBI" id="CHEBI:57926"/>
        <dbReference type="EC" id="4.3.1.19"/>
    </reaction>
</comment>
<evidence type="ECO:0000256" key="1">
    <source>
        <dbReference type="ARBA" id="ARBA00001274"/>
    </source>
</evidence>
<accession>A0A2T2X882</accession>
<dbReference type="PANTHER" id="PTHR43050">
    <property type="entry name" value="SERINE / THREONINE RACEMASE FAMILY MEMBER"/>
    <property type="match status" value="1"/>
</dbReference>
<dbReference type="InterPro" id="IPR036052">
    <property type="entry name" value="TrpB-like_PALP_sf"/>
</dbReference>
<dbReference type="AlphaFoldDB" id="A0A2T2X882"/>
<dbReference type="GO" id="GO:0004794">
    <property type="term" value="F:threonine deaminase activity"/>
    <property type="evidence" value="ECO:0007669"/>
    <property type="project" value="UniProtKB-EC"/>
</dbReference>
<evidence type="ECO:0000256" key="4">
    <source>
        <dbReference type="ARBA" id="ARBA00001936"/>
    </source>
</evidence>
<comment type="function">
    <text evidence="11">Catalyzes the anaerobic formation of alpha-ketobutyrate and ammonia from threonine in a two-step reaction. The first step involved a dehydration of threonine and a production of enamine intermediates (aminocrotonate), which tautomerizes to its imine form (iminobutyrate). Both intermediates are unstable and short-lived. The second step is the nonenzymatic hydrolysis of the enamine/imine intermediates to form 2-ketobutyrate and free ammonia. In the low water environment of the cell, the second step is accelerated by RidA.</text>
</comment>
<evidence type="ECO:0000313" key="15">
    <source>
        <dbReference type="Proteomes" id="UP000242699"/>
    </source>
</evidence>
<evidence type="ECO:0000313" key="14">
    <source>
        <dbReference type="EMBL" id="PSR30695.1"/>
    </source>
</evidence>
<evidence type="ECO:0000256" key="11">
    <source>
        <dbReference type="ARBA" id="ARBA00025527"/>
    </source>
</evidence>
<evidence type="ECO:0000256" key="8">
    <source>
        <dbReference type="ARBA" id="ARBA00022842"/>
    </source>
</evidence>
<dbReference type="GO" id="GO:0030378">
    <property type="term" value="F:serine racemase activity"/>
    <property type="evidence" value="ECO:0007669"/>
    <property type="project" value="TreeGrafter"/>
</dbReference>
<name>A0A2T2X882_9FIRM</name>
<comment type="cofactor">
    <cofactor evidence="3">
        <name>pyridoxal 5'-phosphate</name>
        <dbReference type="ChEBI" id="CHEBI:597326"/>
    </cofactor>
</comment>
<evidence type="ECO:0000256" key="2">
    <source>
        <dbReference type="ARBA" id="ARBA00001913"/>
    </source>
</evidence>
<evidence type="ECO:0000259" key="13">
    <source>
        <dbReference type="Pfam" id="PF00291"/>
    </source>
</evidence>
<dbReference type="FunFam" id="3.40.50.1100:FF:000005">
    <property type="entry name" value="Threonine dehydratase catabolic"/>
    <property type="match status" value="1"/>
</dbReference>